<dbReference type="Proteomes" id="UP000501726">
    <property type="component" value="Chromosome"/>
</dbReference>
<gene>
    <name evidence="1" type="ORF">THMIRHAS_13090</name>
</gene>
<organism evidence="1 2">
    <name type="scientific">Thiosulfatimonas sediminis</name>
    <dbReference type="NCBI Taxonomy" id="2675054"/>
    <lineage>
        <taxon>Bacteria</taxon>
        <taxon>Pseudomonadati</taxon>
        <taxon>Pseudomonadota</taxon>
        <taxon>Gammaproteobacteria</taxon>
        <taxon>Thiotrichales</taxon>
        <taxon>Piscirickettsiaceae</taxon>
        <taxon>Thiosulfatimonas</taxon>
    </lineage>
</organism>
<protein>
    <submittedName>
        <fullName evidence="1">Uncharacterized protein</fullName>
    </submittedName>
</protein>
<dbReference type="AlphaFoldDB" id="A0A6F8PV16"/>
<accession>A0A6F8PV16</accession>
<dbReference type="RefSeq" id="WP_173272088.1">
    <property type="nucleotide sequence ID" value="NZ_AP021889.1"/>
</dbReference>
<reference evidence="2" key="1">
    <citation type="submission" date="2019-11" db="EMBL/GenBank/DDBJ databases">
        <title>Isolation and characterization of two novel species in the genus Thiomicrorhabdus.</title>
        <authorList>
            <person name="Mochizuki J."/>
            <person name="Kojima H."/>
            <person name="Fukui M."/>
        </authorList>
    </citation>
    <scope>NUCLEOTIDE SEQUENCE [LARGE SCALE GENOMIC DNA]</scope>
    <source>
        <strain evidence="2">aks77</strain>
    </source>
</reference>
<keyword evidence="2" id="KW-1185">Reference proteome</keyword>
<evidence type="ECO:0000313" key="2">
    <source>
        <dbReference type="Proteomes" id="UP000501726"/>
    </source>
</evidence>
<name>A0A6F8PV16_9GAMM</name>
<dbReference type="KEGG" id="tse:THMIRHAS_13090"/>
<proteinExistence type="predicted"/>
<sequence length="199" mass="22705">MFKSAIGLTIALTGLALWSLLQPTYAQTVAPKDAQFLGLPIVQMTLPQVRRQLWQIGGFKVSRSTRDLHHIDKFFTQSALLDSYNLTFYYNDLGQVTHFRRLYRPYSESSEQGQLLATNTLAKTLAKDFGAAKVERKGWGGFGSYMSYVWEDDALSIRIDRLNNHPLGDVYIEYRLKQNDPYAVQTVEENTLPRFVKGS</sequence>
<dbReference type="EMBL" id="AP021889">
    <property type="protein sequence ID" value="BBP45936.1"/>
    <property type="molecule type" value="Genomic_DNA"/>
</dbReference>
<evidence type="ECO:0000313" key="1">
    <source>
        <dbReference type="EMBL" id="BBP45936.1"/>
    </source>
</evidence>